<protein>
    <submittedName>
        <fullName evidence="2">Uncharacterized protein</fullName>
    </submittedName>
</protein>
<keyword evidence="1" id="KW-1133">Transmembrane helix</keyword>
<dbReference type="AlphaFoldDB" id="A0A1B6KBL2"/>
<feature type="transmembrane region" description="Helical" evidence="1">
    <location>
        <begin position="21"/>
        <end position="41"/>
    </location>
</feature>
<reference evidence="2" key="1">
    <citation type="submission" date="2015-11" db="EMBL/GenBank/DDBJ databases">
        <title>De novo transcriptome assembly of four potential Pierce s Disease insect vectors from Arizona vineyards.</title>
        <authorList>
            <person name="Tassone E.E."/>
        </authorList>
    </citation>
    <scope>NUCLEOTIDE SEQUENCE</scope>
</reference>
<keyword evidence="1" id="KW-0812">Transmembrane</keyword>
<keyword evidence="1" id="KW-0472">Membrane</keyword>
<name>A0A1B6KBL2_9HEMI</name>
<evidence type="ECO:0000256" key="1">
    <source>
        <dbReference type="SAM" id="Phobius"/>
    </source>
</evidence>
<dbReference type="EMBL" id="GEBQ01031172">
    <property type="protein sequence ID" value="JAT08805.1"/>
    <property type="molecule type" value="Transcribed_RNA"/>
</dbReference>
<evidence type="ECO:0000313" key="2">
    <source>
        <dbReference type="EMBL" id="JAT08805.1"/>
    </source>
</evidence>
<accession>A0A1B6KBL2</accession>
<proteinExistence type="predicted"/>
<gene>
    <name evidence="2" type="ORF">g.25897</name>
</gene>
<sequence>MYFYHCLLDLWIDHKLGNNHSHCDFICILLFTLVFLLINALKCDYSAGADMLEWCKPFEPVDKVIVDLNFDLLVHCDTPKSCVAYAEVLAERKGYHYNFIIGDEELVYVGQGYQCAGDGTLRLQMLVTRYTWDPTQPVYRVPDEVVVRYSEVLQEGVWCGKVRPNFTVTARCSVYGEWCSAANIRDQIPWTQPAPLALAHPDRNPWLDLPHGNHPFFAFDISRVYDRLYRLKTCNRTQ</sequence>
<organism evidence="2">
    <name type="scientific">Graphocephala atropunctata</name>
    <dbReference type="NCBI Taxonomy" id="36148"/>
    <lineage>
        <taxon>Eukaryota</taxon>
        <taxon>Metazoa</taxon>
        <taxon>Ecdysozoa</taxon>
        <taxon>Arthropoda</taxon>
        <taxon>Hexapoda</taxon>
        <taxon>Insecta</taxon>
        <taxon>Pterygota</taxon>
        <taxon>Neoptera</taxon>
        <taxon>Paraneoptera</taxon>
        <taxon>Hemiptera</taxon>
        <taxon>Auchenorrhyncha</taxon>
        <taxon>Membracoidea</taxon>
        <taxon>Cicadellidae</taxon>
        <taxon>Cicadellinae</taxon>
        <taxon>Cicadellini</taxon>
        <taxon>Graphocephala</taxon>
    </lineage>
</organism>